<dbReference type="Proteomes" id="UP000070501">
    <property type="component" value="Unassembled WGS sequence"/>
</dbReference>
<name>A0A136J7U6_9PEZI</name>
<protein>
    <submittedName>
        <fullName evidence="2">Uncharacterized protein</fullName>
    </submittedName>
</protein>
<evidence type="ECO:0000313" key="3">
    <source>
        <dbReference type="Proteomes" id="UP000070501"/>
    </source>
</evidence>
<feature type="transmembrane region" description="Helical" evidence="1">
    <location>
        <begin position="170"/>
        <end position="189"/>
    </location>
</feature>
<feature type="transmembrane region" description="Helical" evidence="1">
    <location>
        <begin position="124"/>
        <end position="149"/>
    </location>
</feature>
<dbReference type="InParanoid" id="A0A136J7U6"/>
<dbReference type="AlphaFoldDB" id="A0A136J7U6"/>
<feature type="transmembrane region" description="Helical" evidence="1">
    <location>
        <begin position="258"/>
        <end position="281"/>
    </location>
</feature>
<keyword evidence="3" id="KW-1185">Reference proteome</keyword>
<gene>
    <name evidence="2" type="ORF">Micbo1qcDRAFT_203343</name>
</gene>
<evidence type="ECO:0000313" key="2">
    <source>
        <dbReference type="EMBL" id="KXJ93235.1"/>
    </source>
</evidence>
<feature type="transmembrane region" description="Helical" evidence="1">
    <location>
        <begin position="53"/>
        <end position="75"/>
    </location>
</feature>
<dbReference type="EMBL" id="KQ964248">
    <property type="protein sequence ID" value="KXJ93235.1"/>
    <property type="molecule type" value="Genomic_DNA"/>
</dbReference>
<organism evidence="2 3">
    <name type="scientific">Microdochium bolleyi</name>
    <dbReference type="NCBI Taxonomy" id="196109"/>
    <lineage>
        <taxon>Eukaryota</taxon>
        <taxon>Fungi</taxon>
        <taxon>Dikarya</taxon>
        <taxon>Ascomycota</taxon>
        <taxon>Pezizomycotina</taxon>
        <taxon>Sordariomycetes</taxon>
        <taxon>Xylariomycetidae</taxon>
        <taxon>Xylariales</taxon>
        <taxon>Microdochiaceae</taxon>
        <taxon>Microdochium</taxon>
    </lineage>
</organism>
<feature type="transmembrane region" description="Helical" evidence="1">
    <location>
        <begin position="96"/>
        <end position="118"/>
    </location>
</feature>
<keyword evidence="1" id="KW-0812">Transmembrane</keyword>
<keyword evidence="1" id="KW-0472">Membrane</keyword>
<reference evidence="3" key="1">
    <citation type="submission" date="2016-02" db="EMBL/GenBank/DDBJ databases">
        <title>Draft genome sequence of Microdochium bolleyi, a fungal endophyte of beachgrass.</title>
        <authorList>
            <consortium name="DOE Joint Genome Institute"/>
            <person name="David A.S."/>
            <person name="May G."/>
            <person name="Haridas S."/>
            <person name="Lim J."/>
            <person name="Wang M."/>
            <person name="Labutti K."/>
            <person name="Lipzen A."/>
            <person name="Barry K."/>
            <person name="Grigoriev I.V."/>
        </authorList>
    </citation>
    <scope>NUCLEOTIDE SEQUENCE [LARGE SCALE GENOMIC DNA]</scope>
    <source>
        <strain evidence="3">J235TASD1</strain>
    </source>
</reference>
<sequence>MANIICPGDTLGVANALIDPAIDLDALFSQCPETCELAWVTNNPDLSGVGVCISYLIQASLVLLFQFPFVTFYYFSPSSRRRTLVGLFENFFKIYATFNVAFLLTTLIVHARAGGIIFGYELVFLLYLLQFIAVGVCAVTATPLIIKLLEVVIVGSKPDEFRWKFHGRKILVFGFVYLLNFGTAAYQTFRPTEKRSFETAYYVLAPHCPQFAAVAPPQRWTDWAWLAASLIMLLSILPVWILHSRMQSGRRLVSQKVIVGWLALLVAVGLAMSAMLGYVIFRLVDVRNRLGQVVVTSVDDDWGFGQLLALFVWIDPIVKTGHKLVKFGWHRLGPRHVREQSRAKRARMEEQEHWHNYPEYQPDVELTQGHTGWHHQAAGVGTLETPTMFWGTTRYSAVGEGKGPHDDQYQGHLMYGSWR</sequence>
<accession>A0A136J7U6</accession>
<feature type="transmembrane region" description="Helical" evidence="1">
    <location>
        <begin position="223"/>
        <end position="242"/>
    </location>
</feature>
<proteinExistence type="predicted"/>
<keyword evidence="1" id="KW-1133">Transmembrane helix</keyword>
<dbReference type="OrthoDB" id="4582561at2759"/>
<evidence type="ECO:0000256" key="1">
    <source>
        <dbReference type="SAM" id="Phobius"/>
    </source>
</evidence>